<dbReference type="EMBL" id="UINC01196448">
    <property type="protein sequence ID" value="SVE13456.1"/>
    <property type="molecule type" value="Genomic_DNA"/>
</dbReference>
<organism evidence="1">
    <name type="scientific">marine metagenome</name>
    <dbReference type="NCBI Taxonomy" id="408172"/>
    <lineage>
        <taxon>unclassified sequences</taxon>
        <taxon>metagenomes</taxon>
        <taxon>ecological metagenomes</taxon>
    </lineage>
</organism>
<protein>
    <recommendedName>
        <fullName evidence="2">Terminase small subunit</fullName>
    </recommendedName>
</protein>
<dbReference type="Gene3D" id="1.10.10.1400">
    <property type="entry name" value="Terminase, small subunit, N-terminal DNA-binding domain, HTH motif"/>
    <property type="match status" value="1"/>
</dbReference>
<evidence type="ECO:0008006" key="2">
    <source>
        <dbReference type="Google" id="ProtNLM"/>
    </source>
</evidence>
<proteinExistence type="predicted"/>
<gene>
    <name evidence="1" type="ORF">METZ01_LOCUS466310</name>
</gene>
<accession>A0A383AZW2</accession>
<evidence type="ECO:0000313" key="1">
    <source>
        <dbReference type="EMBL" id="SVE13456.1"/>
    </source>
</evidence>
<dbReference type="AlphaFoldDB" id="A0A383AZW2"/>
<name>A0A383AZW2_9ZZZZ</name>
<sequence length="146" mass="16234">MPKLKEKEFTERQDQFVYNLVRLGNNPTQSARLAGYKDPKQSAFNLVHSPKMIARIRQERHKVYQTDLAPIAVSTLKEVMQDTEAPSSARVAAARSCLELAGDLGKHSQANQKADKSLSDMSVEELAAIIDKLDGEKVRLAKDVTP</sequence>
<reference evidence="1" key="1">
    <citation type="submission" date="2018-05" db="EMBL/GenBank/DDBJ databases">
        <authorList>
            <person name="Lanie J.A."/>
            <person name="Ng W.-L."/>
            <person name="Kazmierczak K.M."/>
            <person name="Andrzejewski T.M."/>
            <person name="Davidsen T.M."/>
            <person name="Wayne K.J."/>
            <person name="Tettelin H."/>
            <person name="Glass J.I."/>
            <person name="Rusch D."/>
            <person name="Podicherti R."/>
            <person name="Tsui H.-C.T."/>
            <person name="Winkler M.E."/>
        </authorList>
    </citation>
    <scope>NUCLEOTIDE SEQUENCE</scope>
</reference>
<dbReference type="InterPro" id="IPR038713">
    <property type="entry name" value="Terminase_Gp1_N_sf"/>
</dbReference>